<feature type="region of interest" description="Disordered" evidence="1">
    <location>
        <begin position="673"/>
        <end position="752"/>
    </location>
</feature>
<evidence type="ECO:0000313" key="2">
    <source>
        <dbReference type="EMBL" id="KNZ44105.1"/>
    </source>
</evidence>
<comment type="caution">
    <text evidence="2">The sequence shown here is derived from an EMBL/GenBank/DDBJ whole genome shotgun (WGS) entry which is preliminary data.</text>
</comment>
<feature type="region of interest" description="Disordered" evidence="1">
    <location>
        <begin position="64"/>
        <end position="84"/>
    </location>
</feature>
<keyword evidence="3" id="KW-1185">Reference proteome</keyword>
<organism evidence="2 3">
    <name type="scientific">Puccinia sorghi</name>
    <dbReference type="NCBI Taxonomy" id="27349"/>
    <lineage>
        <taxon>Eukaryota</taxon>
        <taxon>Fungi</taxon>
        <taxon>Dikarya</taxon>
        <taxon>Basidiomycota</taxon>
        <taxon>Pucciniomycotina</taxon>
        <taxon>Pucciniomycetes</taxon>
        <taxon>Pucciniales</taxon>
        <taxon>Pucciniaceae</taxon>
        <taxon>Puccinia</taxon>
    </lineage>
</organism>
<gene>
    <name evidence="2" type="ORF">VP01_950g6</name>
</gene>
<feature type="region of interest" description="Disordered" evidence="1">
    <location>
        <begin position="495"/>
        <end position="521"/>
    </location>
</feature>
<accession>A0A0L6U8I1</accession>
<feature type="region of interest" description="Disordered" evidence="1">
    <location>
        <begin position="635"/>
        <end position="655"/>
    </location>
</feature>
<dbReference type="OrthoDB" id="2502402at2759"/>
<feature type="region of interest" description="Disordered" evidence="1">
    <location>
        <begin position="195"/>
        <end position="215"/>
    </location>
</feature>
<feature type="region of interest" description="Disordered" evidence="1">
    <location>
        <begin position="114"/>
        <end position="134"/>
    </location>
</feature>
<reference evidence="2 3" key="1">
    <citation type="submission" date="2015-08" db="EMBL/GenBank/DDBJ databases">
        <title>Next Generation Sequencing and Analysis of the Genome of Puccinia sorghi L Schw, the Causal Agent of Maize Common Rust.</title>
        <authorList>
            <person name="Rochi L."/>
            <person name="Burguener G."/>
            <person name="Darino M."/>
            <person name="Turjanski A."/>
            <person name="Kreff E."/>
            <person name="Dieguez M.J."/>
            <person name="Sacco F."/>
        </authorList>
    </citation>
    <scope>NUCLEOTIDE SEQUENCE [LARGE SCALE GENOMIC DNA]</scope>
    <source>
        <strain evidence="2 3">RO10H11247</strain>
    </source>
</reference>
<dbReference type="AlphaFoldDB" id="A0A0L6U8I1"/>
<feature type="compositionally biased region" description="Basic and acidic residues" evidence="1">
    <location>
        <begin position="495"/>
        <end position="514"/>
    </location>
</feature>
<proteinExistence type="predicted"/>
<dbReference type="VEuPathDB" id="FungiDB:VP01_950g6"/>
<evidence type="ECO:0000256" key="1">
    <source>
        <dbReference type="SAM" id="MobiDB-lite"/>
    </source>
</evidence>
<feature type="region of interest" description="Disordered" evidence="1">
    <location>
        <begin position="596"/>
        <end position="615"/>
    </location>
</feature>
<name>A0A0L6U8I1_9BASI</name>
<feature type="compositionally biased region" description="Low complexity" evidence="1">
    <location>
        <begin position="196"/>
        <end position="215"/>
    </location>
</feature>
<evidence type="ECO:0000313" key="3">
    <source>
        <dbReference type="Proteomes" id="UP000037035"/>
    </source>
</evidence>
<feature type="region of interest" description="Disordered" evidence="1">
    <location>
        <begin position="151"/>
        <end position="172"/>
    </location>
</feature>
<dbReference type="EMBL" id="LAVV01015170">
    <property type="protein sequence ID" value="KNZ44105.1"/>
    <property type="molecule type" value="Genomic_DNA"/>
</dbReference>
<feature type="compositionally biased region" description="Low complexity" evidence="1">
    <location>
        <begin position="701"/>
        <end position="714"/>
    </location>
</feature>
<protein>
    <submittedName>
        <fullName evidence="2">Uncharacterized protein</fullName>
    </submittedName>
</protein>
<feature type="compositionally biased region" description="Low complexity" evidence="1">
    <location>
        <begin position="681"/>
        <end position="691"/>
    </location>
</feature>
<dbReference type="Proteomes" id="UP000037035">
    <property type="component" value="Unassembled WGS sequence"/>
</dbReference>
<sequence length="752" mass="82054">MTIILSPTYQLTGGSVHEWNTLDVSGWKVWTQRNSPTSSSTSYHPLHGPSRILEVTILLSQTPSWPNPASIQPPPSSRRFSTRSDREVPLSLFRDASDYARALSSDVDPYASSIISSSDSNSHYRSSRGSRGSAASSLLCPLLDLHDSSRRQSDAGFSMPMRPLPAINPSTDPSALYSASHLDSAYRAQLLNKQCNNSTSTGTPSPASSSMSNSNSTLGGNLFIPLRRRFLPNLDRSSQCAKPRVETQLLGELLLALEEYVAAFGRQVKVSPSHQFSLGGGSAAVVVVAAAAGSSNDPTITHLASCNLMKTCPNRTPPSLPRQSTDQDSTLINLDCPETELWGLSMSDPPTEELDQRMRTVPLTSQSQCQVERALLSELCEELEYVTSEVIDVVPALGEKLMQGHYGPLAVRANQTCSSTSRAKFSSALERFSDYEPGGSQDTSDGGSGWWAERLLRDLLEGIVAETVVKSGSTTTLLMANPNLCSAVDHCESSRLPKDNRHDQFRPQKTDRKLATQQAPVGKSKNWLRMPQTSTINGSRATSVISPAKYSCHYGTLGFSHIDEGEESHIAATSEAAAKSDLTRELLAEASQDSIFENRQRSSHSFESGRICSDSEGNKQNKKIVFYGEEGRSRKPVDFLGEKGAEESQEKKLMDEERRQKLLDEGRRRWQAYKAAQPPHSTSTTTITTTASRRHQPVPRPTTSSSALPLAAPLNPLIHCHSQPARGRSSSGSAIVKPQPRHLYNYLASHKS</sequence>